<dbReference type="AlphaFoldDB" id="C4GA03"/>
<comment type="caution">
    <text evidence="3">The sequence shown here is derived from an EMBL/GenBank/DDBJ whole genome shotgun (WGS) entry which is preliminary data.</text>
</comment>
<gene>
    <name evidence="3" type="ORF">GCWU000342_00808</name>
</gene>
<dbReference type="eggNOG" id="COG3919">
    <property type="taxonomic scope" value="Bacteria"/>
</dbReference>
<dbReference type="RefSeq" id="WP_006905838.1">
    <property type="nucleotide sequence ID" value="NZ_GG665866.1"/>
</dbReference>
<dbReference type="STRING" id="626523.GCWU000342_00808"/>
<keyword evidence="1" id="KW-0547">Nucleotide-binding</keyword>
<dbReference type="Gene3D" id="3.30.470.20">
    <property type="entry name" value="ATP-grasp fold, B domain"/>
    <property type="match status" value="1"/>
</dbReference>
<name>C4GA03_9FIRM</name>
<organism evidence="3 4">
    <name type="scientific">Shuttleworthella satelles DSM 14600</name>
    <dbReference type="NCBI Taxonomy" id="626523"/>
    <lineage>
        <taxon>Bacteria</taxon>
        <taxon>Bacillati</taxon>
        <taxon>Bacillota</taxon>
        <taxon>Clostridia</taxon>
        <taxon>Lachnospirales</taxon>
        <taxon>Lachnospiraceae</taxon>
        <taxon>Shuttleworthella</taxon>
    </lineage>
</organism>
<dbReference type="HOGENOM" id="CLU_054906_0_0_9"/>
<dbReference type="InterPro" id="IPR011761">
    <property type="entry name" value="ATP-grasp"/>
</dbReference>
<accession>C4GA03</accession>
<dbReference type="Proteomes" id="UP000003494">
    <property type="component" value="Unassembled WGS sequence"/>
</dbReference>
<reference evidence="3" key="1">
    <citation type="submission" date="2009-04" db="EMBL/GenBank/DDBJ databases">
        <authorList>
            <person name="Weinstock G."/>
            <person name="Sodergren E."/>
            <person name="Clifton S."/>
            <person name="Fulton L."/>
            <person name="Fulton B."/>
            <person name="Courtney L."/>
            <person name="Fronick C."/>
            <person name="Harrison M."/>
            <person name="Strong C."/>
            <person name="Farmer C."/>
            <person name="Delahaunty K."/>
            <person name="Markovic C."/>
            <person name="Hall O."/>
            <person name="Minx P."/>
            <person name="Tomlinson C."/>
            <person name="Mitreva M."/>
            <person name="Nelson J."/>
            <person name="Hou S."/>
            <person name="Wollam A."/>
            <person name="Pepin K.H."/>
            <person name="Johnson M."/>
            <person name="Bhonagiri V."/>
            <person name="Nash W.E."/>
            <person name="Warren W."/>
            <person name="Chinwalla A."/>
            <person name="Mardis E.R."/>
            <person name="Wilson R.K."/>
        </authorList>
    </citation>
    <scope>NUCLEOTIDE SEQUENCE [LARGE SCALE GENOMIC DNA]</scope>
    <source>
        <strain evidence="3">DSM 14600</strain>
    </source>
</reference>
<feature type="domain" description="ATP-grasp" evidence="2">
    <location>
        <begin position="122"/>
        <end position="324"/>
    </location>
</feature>
<sequence>MKEKLYPLLFGGDINVYSVARAFWEQYRIRVTCYGKFPSGPAYRSSLIDYRVNANAEKAETLVRLICDFAAEHGDGKVMPIGCSDDYVFLVTDNRDKYPDNVIVPYIDSRLMGELIRKEHFYELADKYDIDHPGTFIYRKEMGHDFELPFKPPYICKPSSSALYWRHPFQGNDKVFVLKDREALLDVLDRCYAAGYPDTMVIQDMIPGDDSYMRVLTCYSDRKGRVKMMCLGHTLLEEHTPHGRGNHAVVITEKLDGQSWTLCEKIRHFLEEIHYTGFSNFDIKYDERDGKYKVFEINCRQGRSNYYVTAAGYNVAKYWVSDLIEGIDTGFEICQKESLWRVVPRKVSYDYVPSKYHAFMKRMEKEGHVSNSLISPDEKNWYHKLWVWHNLRSHVKKFASYYEKQK</sequence>
<dbReference type="PROSITE" id="PS50975">
    <property type="entry name" value="ATP_GRASP"/>
    <property type="match status" value="1"/>
</dbReference>
<proteinExistence type="predicted"/>
<evidence type="ECO:0000313" key="3">
    <source>
        <dbReference type="EMBL" id="EEP29450.1"/>
    </source>
</evidence>
<dbReference type="SUPFAM" id="SSF56059">
    <property type="entry name" value="Glutathione synthetase ATP-binding domain-like"/>
    <property type="match status" value="1"/>
</dbReference>
<dbReference type="EMBL" id="ACIP02000001">
    <property type="protein sequence ID" value="EEP29450.1"/>
    <property type="molecule type" value="Genomic_DNA"/>
</dbReference>
<dbReference type="GO" id="GO:0046872">
    <property type="term" value="F:metal ion binding"/>
    <property type="evidence" value="ECO:0007669"/>
    <property type="project" value="InterPro"/>
</dbReference>
<keyword evidence="4" id="KW-1185">Reference proteome</keyword>
<evidence type="ECO:0000259" key="2">
    <source>
        <dbReference type="PROSITE" id="PS50975"/>
    </source>
</evidence>
<keyword evidence="1" id="KW-0067">ATP-binding</keyword>
<evidence type="ECO:0000256" key="1">
    <source>
        <dbReference type="PROSITE-ProRule" id="PRU00409"/>
    </source>
</evidence>
<evidence type="ECO:0000313" key="4">
    <source>
        <dbReference type="Proteomes" id="UP000003494"/>
    </source>
</evidence>
<protein>
    <recommendedName>
        <fullName evidence="2">ATP-grasp domain-containing protein</fullName>
    </recommendedName>
</protein>
<dbReference type="GO" id="GO:0005524">
    <property type="term" value="F:ATP binding"/>
    <property type="evidence" value="ECO:0007669"/>
    <property type="project" value="UniProtKB-UniRule"/>
</dbReference>